<protein>
    <submittedName>
        <fullName evidence="6">Haloacid dehalogenase-like hydrolase</fullName>
    </submittedName>
</protein>
<dbReference type="Gene3D" id="3.40.50.1000">
    <property type="entry name" value="HAD superfamily/HAD-like"/>
    <property type="match status" value="1"/>
</dbReference>
<dbReference type="SFLD" id="SFLDG01140">
    <property type="entry name" value="C2.B:_Phosphomannomutase_and_P"/>
    <property type="match status" value="1"/>
</dbReference>
<dbReference type="CDD" id="cd07516">
    <property type="entry name" value="HAD_Pase"/>
    <property type="match status" value="1"/>
</dbReference>
<reference evidence="6 7" key="1">
    <citation type="journal article" date="2013" name="PLoS ONE">
        <title>Predicting the Proteins of Angomonas deanei, Strigomonas culicis and Their Respective Endosymbionts Reveals New Aspects of the Trypanosomatidae Family.</title>
        <authorList>
            <person name="Motta M.C."/>
            <person name="Martins A.C."/>
            <person name="de Souza S.S."/>
            <person name="Catta-Preta C.M."/>
            <person name="Silva R."/>
            <person name="Klein C.C."/>
            <person name="de Almeida L.G."/>
            <person name="de Lima Cunha O."/>
            <person name="Ciapina L.P."/>
            <person name="Brocchi M."/>
            <person name="Colabardini A.C."/>
            <person name="de Araujo Lima B."/>
            <person name="Machado C.R."/>
            <person name="de Almeida Soares C.M."/>
            <person name="Probst C.M."/>
            <person name="de Menezes C.B."/>
            <person name="Thompson C.E."/>
            <person name="Bartholomeu D.C."/>
            <person name="Gradia D.F."/>
            <person name="Pavoni D.P."/>
            <person name="Grisard E.C."/>
            <person name="Fantinatti-Garboggini F."/>
            <person name="Marchini F.K."/>
            <person name="Rodrigues-Luiz G.F."/>
            <person name="Wagner G."/>
            <person name="Goldman G.H."/>
            <person name="Fietto J.L."/>
            <person name="Elias M.C."/>
            <person name="Goldman M.H."/>
            <person name="Sagot M.F."/>
            <person name="Pereira M."/>
            <person name="Stoco P.H."/>
            <person name="de Mendonca-Neto R.P."/>
            <person name="Teixeira S.M."/>
            <person name="Maciel T.E."/>
            <person name="de Oliveira Mendes T.A."/>
            <person name="Urmenyi T.P."/>
            <person name="de Souza W."/>
            <person name="Schenkman S."/>
            <person name="de Vasconcelos A.T."/>
        </authorList>
    </citation>
    <scope>NUCLEOTIDE SEQUENCE [LARGE SCALE GENOMIC DNA]</scope>
</reference>
<dbReference type="InterPro" id="IPR036412">
    <property type="entry name" value="HAD-like_sf"/>
</dbReference>
<keyword evidence="2" id="KW-0479">Metal-binding</keyword>
<dbReference type="AlphaFoldDB" id="S9UIZ5"/>
<dbReference type="GO" id="GO:0046872">
    <property type="term" value="F:metal ion binding"/>
    <property type="evidence" value="ECO:0007669"/>
    <property type="project" value="UniProtKB-KW"/>
</dbReference>
<dbReference type="NCBIfam" id="TIGR01484">
    <property type="entry name" value="HAD-SF-IIB"/>
    <property type="match status" value="1"/>
</dbReference>
<dbReference type="Proteomes" id="UP000015354">
    <property type="component" value="Unassembled WGS sequence"/>
</dbReference>
<dbReference type="OrthoDB" id="27226at2759"/>
<name>S9UIZ5_9TRYP</name>
<keyword evidence="7" id="KW-1185">Reference proteome</keyword>
<evidence type="ECO:0000256" key="2">
    <source>
        <dbReference type="ARBA" id="ARBA00022723"/>
    </source>
</evidence>
<evidence type="ECO:0000256" key="3">
    <source>
        <dbReference type="ARBA" id="ARBA00022801"/>
    </source>
</evidence>
<evidence type="ECO:0000313" key="6">
    <source>
        <dbReference type="EMBL" id="EPY28928.1"/>
    </source>
</evidence>
<organism evidence="6 7">
    <name type="scientific">Strigomonas culicis</name>
    <dbReference type="NCBI Taxonomy" id="28005"/>
    <lineage>
        <taxon>Eukaryota</taxon>
        <taxon>Discoba</taxon>
        <taxon>Euglenozoa</taxon>
        <taxon>Kinetoplastea</taxon>
        <taxon>Metakinetoplastina</taxon>
        <taxon>Trypanosomatida</taxon>
        <taxon>Trypanosomatidae</taxon>
        <taxon>Strigomonadinae</taxon>
        <taxon>Strigomonas</taxon>
    </lineage>
</organism>
<dbReference type="Pfam" id="PF08282">
    <property type="entry name" value="Hydrolase_3"/>
    <property type="match status" value="1"/>
</dbReference>
<evidence type="ECO:0000256" key="1">
    <source>
        <dbReference type="ARBA" id="ARBA00001946"/>
    </source>
</evidence>
<keyword evidence="3 6" id="KW-0378">Hydrolase</keyword>
<dbReference type="SFLD" id="SFLDS00003">
    <property type="entry name" value="Haloacid_Dehalogenase"/>
    <property type="match status" value="1"/>
</dbReference>
<keyword evidence="4" id="KW-0460">Magnesium</keyword>
<comment type="caution">
    <text evidence="6">The sequence shown here is derived from an EMBL/GenBank/DDBJ whole genome shotgun (WGS) entry which is preliminary data.</text>
</comment>
<dbReference type="SUPFAM" id="SSF56784">
    <property type="entry name" value="HAD-like"/>
    <property type="match status" value="1"/>
</dbReference>
<proteinExistence type="inferred from homology"/>
<dbReference type="PANTHER" id="PTHR47267">
    <property type="match status" value="1"/>
</dbReference>
<dbReference type="InterPro" id="IPR006379">
    <property type="entry name" value="HAD-SF_hydro_IIB"/>
</dbReference>
<gene>
    <name evidence="6" type="ORF">STCU_04811</name>
</gene>
<dbReference type="EMBL" id="ATMH01004811">
    <property type="protein sequence ID" value="EPY28928.1"/>
    <property type="molecule type" value="Genomic_DNA"/>
</dbReference>
<dbReference type="Gene3D" id="3.30.1240.10">
    <property type="match status" value="1"/>
</dbReference>
<sequence length="297" mass="33279">MAQIKAIIADLDGTLINDQHQISPYTRSVIQRAKAAYKEKYNAPLYFIVATGRPYPDVFGTLKDCELDPDYIITGNGARVHDRAHQLLIKHDIPPHAVLDILRLKDVPDTVHYRSADDPRPYSAYIEGRPFIINVNTEDRWITDKVLPRVRSAFHPSYAYEATDPQQYTEADLVGTHSIWLRGERDVLTKVKDYIDHRHGKVVSTVFSRGYIVDCNPYGINKGEALEEVAQRLGIDVTDVAAFGDGMNDETMLRTAGHPFIMENGAADLKAALPHATVIGHHAQDGVAHKIEELFLS</sequence>
<evidence type="ECO:0000256" key="4">
    <source>
        <dbReference type="ARBA" id="ARBA00022842"/>
    </source>
</evidence>
<dbReference type="InterPro" id="IPR023214">
    <property type="entry name" value="HAD_sf"/>
</dbReference>
<dbReference type="PROSITE" id="PS01229">
    <property type="entry name" value="COF_2"/>
    <property type="match status" value="1"/>
</dbReference>
<dbReference type="GO" id="GO:0016787">
    <property type="term" value="F:hydrolase activity"/>
    <property type="evidence" value="ECO:0007669"/>
    <property type="project" value="UniProtKB-KW"/>
</dbReference>
<evidence type="ECO:0000313" key="7">
    <source>
        <dbReference type="Proteomes" id="UP000015354"/>
    </source>
</evidence>
<comment type="similarity">
    <text evidence="5">Belongs to the HAD-like hydrolase superfamily. Cof family.</text>
</comment>
<accession>S9UIZ5</accession>
<dbReference type="PANTHER" id="PTHR47267:SF5">
    <property type="entry name" value="DEHALOGENASE-LIKE HYDROLASE, PUTATIVE-RELATED"/>
    <property type="match status" value="1"/>
</dbReference>
<evidence type="ECO:0000256" key="5">
    <source>
        <dbReference type="ARBA" id="ARBA00034778"/>
    </source>
</evidence>
<comment type="cofactor">
    <cofactor evidence="1">
        <name>Mg(2+)</name>
        <dbReference type="ChEBI" id="CHEBI:18420"/>
    </cofactor>
</comment>